<dbReference type="PANTHER" id="PTHR43179:SF7">
    <property type="entry name" value="RHAMNOSYLTRANSFERASE WBBL"/>
    <property type="match status" value="1"/>
</dbReference>
<dbReference type="PANTHER" id="PTHR43179">
    <property type="entry name" value="RHAMNOSYLTRANSFERASE WBBL"/>
    <property type="match status" value="1"/>
</dbReference>
<dbReference type="Gene3D" id="3.90.550.10">
    <property type="entry name" value="Spore Coat Polysaccharide Biosynthesis Protein SpsA, Chain A"/>
    <property type="match status" value="1"/>
</dbReference>
<dbReference type="AlphaFoldDB" id="A0A9D7SY79"/>
<reference evidence="3 4" key="1">
    <citation type="submission" date="2020-10" db="EMBL/GenBank/DDBJ databases">
        <title>Connecting structure to function with the recovery of over 1000 high-quality activated sludge metagenome-assembled genomes encoding full-length rRNA genes using long-read sequencing.</title>
        <authorList>
            <person name="Singleton C.M."/>
            <person name="Petriglieri F."/>
            <person name="Kristensen J.M."/>
            <person name="Kirkegaard R.H."/>
            <person name="Michaelsen T.Y."/>
            <person name="Andersen M.H."/>
            <person name="Karst S.M."/>
            <person name="Dueholm M.S."/>
            <person name="Nielsen P.H."/>
            <person name="Albertsen M."/>
        </authorList>
    </citation>
    <scope>NUCLEOTIDE SEQUENCE [LARGE SCALE GENOMIC DNA]</scope>
    <source>
        <strain evidence="3">Ribe_18-Q3-R11-54_MAXAC.273</strain>
    </source>
</reference>
<comment type="caution">
    <text evidence="3">The sequence shown here is derived from an EMBL/GenBank/DDBJ whole genome shotgun (WGS) entry which is preliminary data.</text>
</comment>
<keyword evidence="1" id="KW-0812">Transmembrane</keyword>
<gene>
    <name evidence="3" type="ORF">IPP15_18515</name>
</gene>
<feature type="transmembrane region" description="Helical" evidence="1">
    <location>
        <begin position="321"/>
        <end position="340"/>
    </location>
</feature>
<keyword evidence="1" id="KW-0472">Membrane</keyword>
<evidence type="ECO:0000256" key="1">
    <source>
        <dbReference type="SAM" id="Phobius"/>
    </source>
</evidence>
<dbReference type="CDD" id="cd04186">
    <property type="entry name" value="GT_2_like_c"/>
    <property type="match status" value="1"/>
</dbReference>
<feature type="transmembrane region" description="Helical" evidence="1">
    <location>
        <begin position="544"/>
        <end position="565"/>
    </location>
</feature>
<keyword evidence="1" id="KW-1133">Transmembrane helix</keyword>
<feature type="domain" description="Glycosyltransferase 2-like" evidence="2">
    <location>
        <begin position="4"/>
        <end position="131"/>
    </location>
</feature>
<sequence length="655" mass="75032">MRLSVIIVSYNVYPFLDNCLRSVQQAMKDIDGEIIVVDNSSVDRTPQLVQEHFPTVCLIANIDNKGFAKANNQALALSTSEYVVLLNPDTIVSEDTFTTCLHFMDNHPEAGAVGVRMLDGSGRFLPESKRGLPTLLASFMKMSGLYKLFPRSAKLNSYYAGHIGEHETAKIQVLTGAFMFMRKMTVDKIGTLDEDYFMYGEDIDLSYRITKGGYAIYYLPTTSIIHYKGESTRKSSLNYILTFYQAMLIFNKKHPEFKGQKQLIKLAIYFHGLVRLLKGSAEKWWPVILDIILFFTSFYFVSKLWERYYFAQQGYFKPSFYLINIPLYTLTGSIVMFLNGAYDKPYSYRSSWVGFGWSALVILVIYAFLPAGFRTSRMVILMGLAVYVFLMWISRKNINPWRAALKNDNHRLTRKAIIIAGPDETKRIKELINRSRDQIEIIGTVSPIENMPNVQSDSLGHLSKLDDIIRVHKVGEIIFSAQDVPFSMFTDNMTHLGPGLRYMLAASTTMNIVGSMNRDTEGESYAIRVHFNLSDPASLRAKRIFDLLVSLLFLFCSPILIWLILNRNSFFPNLFRVLMGKRTWISYHPADQLKSTLPPLPQGILSPVYPDDNGGIQHRLEHIHYVYARDYHWTTDFSILFSQWKKIGQTPLNYG</sequence>
<organism evidence="3 4">
    <name type="scientific">Candidatus Opimibacter skivensis</name>
    <dbReference type="NCBI Taxonomy" id="2982028"/>
    <lineage>
        <taxon>Bacteria</taxon>
        <taxon>Pseudomonadati</taxon>
        <taxon>Bacteroidota</taxon>
        <taxon>Saprospiria</taxon>
        <taxon>Saprospirales</taxon>
        <taxon>Saprospiraceae</taxon>
        <taxon>Candidatus Opimibacter</taxon>
    </lineage>
</organism>
<accession>A0A9D7SY79</accession>
<feature type="transmembrane region" description="Helical" evidence="1">
    <location>
        <begin position="352"/>
        <end position="369"/>
    </location>
</feature>
<feature type="transmembrane region" description="Helical" evidence="1">
    <location>
        <begin position="284"/>
        <end position="301"/>
    </location>
</feature>
<evidence type="ECO:0000259" key="2">
    <source>
        <dbReference type="Pfam" id="PF00535"/>
    </source>
</evidence>
<feature type="transmembrane region" description="Helical" evidence="1">
    <location>
        <begin position="375"/>
        <end position="393"/>
    </location>
</feature>
<proteinExistence type="predicted"/>
<protein>
    <submittedName>
        <fullName evidence="3">Glycosyltransferase</fullName>
    </submittedName>
</protein>
<dbReference type="Pfam" id="PF00535">
    <property type="entry name" value="Glycos_transf_2"/>
    <property type="match status" value="1"/>
</dbReference>
<dbReference type="InterPro" id="IPR029044">
    <property type="entry name" value="Nucleotide-diphossugar_trans"/>
</dbReference>
<evidence type="ECO:0000313" key="3">
    <source>
        <dbReference type="EMBL" id="MBK9984329.1"/>
    </source>
</evidence>
<name>A0A9D7SY79_9BACT</name>
<dbReference type="SUPFAM" id="SSF53448">
    <property type="entry name" value="Nucleotide-diphospho-sugar transferases"/>
    <property type="match status" value="1"/>
</dbReference>
<evidence type="ECO:0000313" key="4">
    <source>
        <dbReference type="Proteomes" id="UP000808337"/>
    </source>
</evidence>
<dbReference type="EMBL" id="JADKGY010000029">
    <property type="protein sequence ID" value="MBK9984329.1"/>
    <property type="molecule type" value="Genomic_DNA"/>
</dbReference>
<dbReference type="Proteomes" id="UP000808337">
    <property type="component" value="Unassembled WGS sequence"/>
</dbReference>
<dbReference type="InterPro" id="IPR001173">
    <property type="entry name" value="Glyco_trans_2-like"/>
</dbReference>